<evidence type="ECO:0000256" key="2">
    <source>
        <dbReference type="ARBA" id="ARBA00022448"/>
    </source>
</evidence>
<comment type="subcellular location">
    <subcellularLocation>
        <location evidence="1 7">Cell membrane</location>
        <topology evidence="1 7">Multi-pass membrane protein</topology>
    </subcellularLocation>
</comment>
<gene>
    <name evidence="9" type="ORF">ACFO3S_22765</name>
</gene>
<dbReference type="RefSeq" id="WP_378100744.1">
    <property type="nucleotide sequence ID" value="NZ_JBHSEP010000022.1"/>
</dbReference>
<dbReference type="EMBL" id="JBHSEP010000022">
    <property type="protein sequence ID" value="MFC4601082.1"/>
    <property type="molecule type" value="Genomic_DNA"/>
</dbReference>
<sequence length="312" mass="35173">MQKPLQLERRNARLSEKAKDAVFLAVIICPAFILLLSTIGIPIVKSLYMSFFQVSLLSMKTQVWNSFDNYKQLFADGSFVHSIGVTFRYVFSVVAVQFVLGMALALILNGKIPFRRALRTVILIPWVVPTIIGALLWMWLFQPQYGVLNYILQTLHLIDQPLQWLSDMQLALWAVMIAALWKQLPFMVTMLLAGMQGIPSDMYEAATIDGASKRQQFLYITLPMLKNTIKTVTLIACIENFKMFPLFWIMTSGGPVNATTTLAIFSYKTAFIDLDLGKGAAIGAIWLVIMLLFSWIYNRLFAIGEDKGGAVH</sequence>
<dbReference type="Proteomes" id="UP001596028">
    <property type="component" value="Unassembled WGS sequence"/>
</dbReference>
<feature type="transmembrane region" description="Helical" evidence="7">
    <location>
        <begin position="21"/>
        <end position="44"/>
    </location>
</feature>
<dbReference type="PANTHER" id="PTHR30193">
    <property type="entry name" value="ABC TRANSPORTER PERMEASE PROTEIN"/>
    <property type="match status" value="1"/>
</dbReference>
<keyword evidence="6 7" id="KW-0472">Membrane</keyword>
<feature type="transmembrane region" description="Helical" evidence="7">
    <location>
        <begin position="120"/>
        <end position="140"/>
    </location>
</feature>
<evidence type="ECO:0000256" key="7">
    <source>
        <dbReference type="RuleBase" id="RU363032"/>
    </source>
</evidence>
<dbReference type="InterPro" id="IPR035906">
    <property type="entry name" value="MetI-like_sf"/>
</dbReference>
<dbReference type="InterPro" id="IPR000515">
    <property type="entry name" value="MetI-like"/>
</dbReference>
<proteinExistence type="inferred from homology"/>
<feature type="transmembrane region" description="Helical" evidence="7">
    <location>
        <begin position="279"/>
        <end position="297"/>
    </location>
</feature>
<keyword evidence="4 7" id="KW-0812">Transmembrane</keyword>
<comment type="similarity">
    <text evidence="7">Belongs to the binding-protein-dependent transport system permease family.</text>
</comment>
<dbReference type="SUPFAM" id="SSF161098">
    <property type="entry name" value="MetI-like"/>
    <property type="match status" value="1"/>
</dbReference>
<keyword evidence="10" id="KW-1185">Reference proteome</keyword>
<dbReference type="InterPro" id="IPR051393">
    <property type="entry name" value="ABC_transporter_permease"/>
</dbReference>
<dbReference type="CDD" id="cd06261">
    <property type="entry name" value="TM_PBP2"/>
    <property type="match status" value="1"/>
</dbReference>
<protein>
    <submittedName>
        <fullName evidence="9">Carbohydrate ABC transporter permease</fullName>
    </submittedName>
</protein>
<evidence type="ECO:0000256" key="3">
    <source>
        <dbReference type="ARBA" id="ARBA00022475"/>
    </source>
</evidence>
<keyword evidence="3" id="KW-1003">Cell membrane</keyword>
<dbReference type="PROSITE" id="PS50928">
    <property type="entry name" value="ABC_TM1"/>
    <property type="match status" value="1"/>
</dbReference>
<evidence type="ECO:0000256" key="6">
    <source>
        <dbReference type="ARBA" id="ARBA00023136"/>
    </source>
</evidence>
<dbReference type="PANTHER" id="PTHR30193:SF37">
    <property type="entry name" value="INNER MEMBRANE ABC TRANSPORTER PERMEASE PROTEIN YCJO"/>
    <property type="match status" value="1"/>
</dbReference>
<feature type="transmembrane region" description="Helical" evidence="7">
    <location>
        <begin position="170"/>
        <end position="193"/>
    </location>
</feature>
<keyword evidence="2 7" id="KW-0813">Transport</keyword>
<feature type="domain" description="ABC transmembrane type-1" evidence="8">
    <location>
        <begin position="83"/>
        <end position="297"/>
    </location>
</feature>
<feature type="transmembrane region" description="Helical" evidence="7">
    <location>
        <begin position="246"/>
        <end position="267"/>
    </location>
</feature>
<dbReference type="Gene3D" id="1.10.3720.10">
    <property type="entry name" value="MetI-like"/>
    <property type="match status" value="1"/>
</dbReference>
<organism evidence="9 10">
    <name type="scientific">Cohnella hongkongensis</name>
    <dbReference type="NCBI Taxonomy" id="178337"/>
    <lineage>
        <taxon>Bacteria</taxon>
        <taxon>Bacillati</taxon>
        <taxon>Bacillota</taxon>
        <taxon>Bacilli</taxon>
        <taxon>Bacillales</taxon>
        <taxon>Paenibacillaceae</taxon>
        <taxon>Cohnella</taxon>
    </lineage>
</organism>
<evidence type="ECO:0000313" key="9">
    <source>
        <dbReference type="EMBL" id="MFC4601082.1"/>
    </source>
</evidence>
<evidence type="ECO:0000259" key="8">
    <source>
        <dbReference type="PROSITE" id="PS50928"/>
    </source>
</evidence>
<dbReference type="Pfam" id="PF00528">
    <property type="entry name" value="BPD_transp_1"/>
    <property type="match status" value="1"/>
</dbReference>
<evidence type="ECO:0000313" key="10">
    <source>
        <dbReference type="Proteomes" id="UP001596028"/>
    </source>
</evidence>
<evidence type="ECO:0000256" key="1">
    <source>
        <dbReference type="ARBA" id="ARBA00004651"/>
    </source>
</evidence>
<evidence type="ECO:0000256" key="5">
    <source>
        <dbReference type="ARBA" id="ARBA00022989"/>
    </source>
</evidence>
<evidence type="ECO:0000256" key="4">
    <source>
        <dbReference type="ARBA" id="ARBA00022692"/>
    </source>
</evidence>
<name>A0ABV9FHC2_9BACL</name>
<keyword evidence="5 7" id="KW-1133">Transmembrane helix</keyword>
<comment type="caution">
    <text evidence="9">The sequence shown here is derived from an EMBL/GenBank/DDBJ whole genome shotgun (WGS) entry which is preliminary data.</text>
</comment>
<feature type="transmembrane region" description="Helical" evidence="7">
    <location>
        <begin position="89"/>
        <end position="108"/>
    </location>
</feature>
<reference evidence="10" key="1">
    <citation type="journal article" date="2019" name="Int. J. Syst. Evol. Microbiol.">
        <title>The Global Catalogue of Microorganisms (GCM) 10K type strain sequencing project: providing services to taxonomists for standard genome sequencing and annotation.</title>
        <authorList>
            <consortium name="The Broad Institute Genomics Platform"/>
            <consortium name="The Broad Institute Genome Sequencing Center for Infectious Disease"/>
            <person name="Wu L."/>
            <person name="Ma J."/>
        </authorList>
    </citation>
    <scope>NUCLEOTIDE SEQUENCE [LARGE SCALE GENOMIC DNA]</scope>
    <source>
        <strain evidence="10">CCUG 49571</strain>
    </source>
</reference>
<accession>A0ABV9FHC2</accession>